<reference evidence="2 3" key="1">
    <citation type="journal article" date="2015" name="Genome Announc.">
        <title>Expanding the biotechnology potential of lactobacilli through comparative genomics of 213 strains and associated genera.</title>
        <authorList>
            <person name="Sun Z."/>
            <person name="Harris H.M."/>
            <person name="McCann A."/>
            <person name="Guo C."/>
            <person name="Argimon S."/>
            <person name="Zhang W."/>
            <person name="Yang X."/>
            <person name="Jeffery I.B."/>
            <person name="Cooney J.C."/>
            <person name="Kagawa T.F."/>
            <person name="Liu W."/>
            <person name="Song Y."/>
            <person name="Salvetti E."/>
            <person name="Wrobel A."/>
            <person name="Rasinkangas P."/>
            <person name="Parkhill J."/>
            <person name="Rea M.C."/>
            <person name="O'Sullivan O."/>
            <person name="Ritari J."/>
            <person name="Douillard F.P."/>
            <person name="Paul Ross R."/>
            <person name="Yang R."/>
            <person name="Briner A.E."/>
            <person name="Felis G.E."/>
            <person name="de Vos W.M."/>
            <person name="Barrangou R."/>
            <person name="Klaenhammer T.R."/>
            <person name="Caufield P.W."/>
            <person name="Cui Y."/>
            <person name="Zhang H."/>
            <person name="O'Toole P.W."/>
        </authorList>
    </citation>
    <scope>NUCLEOTIDE SEQUENCE [LARGE SCALE GENOMIC DNA]</scope>
    <source>
        <strain evidence="2 3">DSM 19904</strain>
    </source>
</reference>
<accession>A0A0R1L1D4</accession>
<feature type="transmembrane region" description="Helical" evidence="1">
    <location>
        <begin position="6"/>
        <end position="27"/>
    </location>
</feature>
<proteinExistence type="predicted"/>
<keyword evidence="1" id="KW-0472">Membrane</keyword>
<keyword evidence="3" id="KW-1185">Reference proteome</keyword>
<keyword evidence="1" id="KW-1133">Transmembrane helix</keyword>
<sequence>MIATIITSIISFIGTNIDDTFVLAVWFSQVDSHFQKKDVVIGQFVGFEFLVLISVFAAYGLSFLPTDKVGWLGVIPIIVGIQKWYQYRKKTAENPEETAVKKVINHDLKFRINKKLPHLTRIIRTQMLSVAFVTISNGAGNLTVYIPLFSEYSVGELILTVVVFTIMTGVWCFIGYTIANLPFIKDKVEHYKEIIIPIVFVAIGLYVLWESGII</sequence>
<comment type="caution">
    <text evidence="2">The sequence shown here is derived from an EMBL/GenBank/DDBJ whole genome shotgun (WGS) entry which is preliminary data.</text>
</comment>
<dbReference type="InterPro" id="IPR004676">
    <property type="entry name" value="Cd-R_transporter"/>
</dbReference>
<feature type="transmembrane region" description="Helical" evidence="1">
    <location>
        <begin position="39"/>
        <end position="63"/>
    </location>
</feature>
<feature type="transmembrane region" description="Helical" evidence="1">
    <location>
        <begin position="158"/>
        <end position="179"/>
    </location>
</feature>
<dbReference type="Proteomes" id="UP000051581">
    <property type="component" value="Unassembled WGS sequence"/>
</dbReference>
<dbReference type="AlphaFoldDB" id="A0A0R1L1D4"/>
<gene>
    <name evidence="2" type="ORF">FD17_GL001128</name>
</gene>
<evidence type="ECO:0000313" key="2">
    <source>
        <dbReference type="EMBL" id="KRK89541.1"/>
    </source>
</evidence>
<dbReference type="Pfam" id="PF03596">
    <property type="entry name" value="Cad"/>
    <property type="match status" value="1"/>
</dbReference>
<keyword evidence="1" id="KW-0812">Transmembrane</keyword>
<evidence type="ECO:0000256" key="1">
    <source>
        <dbReference type="SAM" id="Phobius"/>
    </source>
</evidence>
<evidence type="ECO:0000313" key="3">
    <source>
        <dbReference type="Proteomes" id="UP000051581"/>
    </source>
</evidence>
<dbReference type="RefSeq" id="WP_057823421.1">
    <property type="nucleotide sequence ID" value="NZ_AZEA01000002.1"/>
</dbReference>
<dbReference type="OrthoDB" id="7995400at2"/>
<dbReference type="EMBL" id="AZEA01000002">
    <property type="protein sequence ID" value="KRK89541.1"/>
    <property type="molecule type" value="Genomic_DNA"/>
</dbReference>
<dbReference type="PATRIC" id="fig|1423808.3.peg.1138"/>
<name>A0A0R1L1D4_9LACO</name>
<feature type="transmembrane region" description="Helical" evidence="1">
    <location>
        <begin position="127"/>
        <end position="146"/>
    </location>
</feature>
<feature type="transmembrane region" description="Helical" evidence="1">
    <location>
        <begin position="191"/>
        <end position="209"/>
    </location>
</feature>
<organism evidence="2 3">
    <name type="scientific">Lentilactobacillus sunkii DSM 19904</name>
    <dbReference type="NCBI Taxonomy" id="1423808"/>
    <lineage>
        <taxon>Bacteria</taxon>
        <taxon>Bacillati</taxon>
        <taxon>Bacillota</taxon>
        <taxon>Bacilli</taxon>
        <taxon>Lactobacillales</taxon>
        <taxon>Lactobacillaceae</taxon>
        <taxon>Lentilactobacillus</taxon>
    </lineage>
</organism>
<protein>
    <submittedName>
        <fullName evidence="2">Cadmium resistance transporter family protein</fullName>
    </submittedName>
</protein>